<sequence length="153" mass="17734">MFKSELKFNPKLDSTMVTPTERIYCTKVTKNESVDINHVSVKLPRLTAFRPSGYFLRAESQFELAKINQEKTKYNYLLSAIPKVILHKISDFLFIKCLESDIPDKELKSVLLKQCLGSKKQLTSDFVRLIRISDNIEVSEIESRSWDLINEIC</sequence>
<accession>A0A0K2U3K5</accession>
<organism evidence="2">
    <name type="scientific">Lepeophtheirus salmonis</name>
    <name type="common">Salmon louse</name>
    <name type="synonym">Caligus salmonis</name>
    <dbReference type="NCBI Taxonomy" id="72036"/>
    <lineage>
        <taxon>Eukaryota</taxon>
        <taxon>Metazoa</taxon>
        <taxon>Ecdysozoa</taxon>
        <taxon>Arthropoda</taxon>
        <taxon>Crustacea</taxon>
        <taxon>Multicrustacea</taxon>
        <taxon>Hexanauplia</taxon>
        <taxon>Copepoda</taxon>
        <taxon>Siphonostomatoida</taxon>
        <taxon>Caligidae</taxon>
        <taxon>Lepeophtheirus</taxon>
    </lineage>
</organism>
<protein>
    <recommendedName>
        <fullName evidence="1">DUF7041 domain-containing protein</fullName>
    </recommendedName>
</protein>
<name>A0A0K2U3K5_LEPSM</name>
<dbReference type="EMBL" id="HACA01015498">
    <property type="protein sequence ID" value="CDW32859.1"/>
    <property type="molecule type" value="Transcribed_RNA"/>
</dbReference>
<feature type="domain" description="DUF7041" evidence="1">
    <location>
        <begin position="47"/>
        <end position="122"/>
    </location>
</feature>
<dbReference type="InterPro" id="IPR055469">
    <property type="entry name" value="DUF7041"/>
</dbReference>
<proteinExistence type="predicted"/>
<reference evidence="2" key="1">
    <citation type="submission" date="2014-05" db="EMBL/GenBank/DDBJ databases">
        <authorList>
            <person name="Chronopoulou M."/>
        </authorList>
    </citation>
    <scope>NUCLEOTIDE SEQUENCE</scope>
    <source>
        <tissue evidence="2">Whole organism</tissue>
    </source>
</reference>
<evidence type="ECO:0000259" key="1">
    <source>
        <dbReference type="Pfam" id="PF23055"/>
    </source>
</evidence>
<dbReference type="Pfam" id="PF23055">
    <property type="entry name" value="DUF7041"/>
    <property type="match status" value="1"/>
</dbReference>
<evidence type="ECO:0000313" key="2">
    <source>
        <dbReference type="EMBL" id="CDW32859.1"/>
    </source>
</evidence>
<dbReference type="AlphaFoldDB" id="A0A0K2U3K5"/>